<dbReference type="Proteomes" id="UP000192534">
    <property type="component" value="Unassembled WGS sequence"/>
</dbReference>
<proteinExistence type="predicted"/>
<evidence type="ECO:0000313" key="2">
    <source>
        <dbReference type="Proteomes" id="UP000192534"/>
    </source>
</evidence>
<dbReference type="SUPFAM" id="SSF51004">
    <property type="entry name" value="C-terminal (heme d1) domain of cytochrome cd1-nitrite reductase"/>
    <property type="match status" value="2"/>
</dbReference>
<evidence type="ECO:0000313" key="1">
    <source>
        <dbReference type="EMBL" id="ORB54825.1"/>
    </source>
</evidence>
<gene>
    <name evidence="1" type="ORF">BST42_08490</name>
</gene>
<keyword evidence="2" id="KW-1185">Reference proteome</keyword>
<name>A0A1X0J1E2_MYCRH</name>
<evidence type="ECO:0008006" key="3">
    <source>
        <dbReference type="Google" id="ProtNLM"/>
    </source>
</evidence>
<dbReference type="InterPro" id="IPR015943">
    <property type="entry name" value="WD40/YVTN_repeat-like_dom_sf"/>
</dbReference>
<dbReference type="EMBL" id="MVIH01000003">
    <property type="protein sequence ID" value="ORB54825.1"/>
    <property type="molecule type" value="Genomic_DNA"/>
</dbReference>
<dbReference type="InterPro" id="IPR011048">
    <property type="entry name" value="Haem_d1_sf"/>
</dbReference>
<dbReference type="OrthoDB" id="4627279at2"/>
<organism evidence="1 2">
    <name type="scientific">Mycolicibacterium rhodesiae</name>
    <name type="common">Mycobacterium rhodesiae</name>
    <dbReference type="NCBI Taxonomy" id="36814"/>
    <lineage>
        <taxon>Bacteria</taxon>
        <taxon>Bacillati</taxon>
        <taxon>Actinomycetota</taxon>
        <taxon>Actinomycetes</taxon>
        <taxon>Mycobacteriales</taxon>
        <taxon>Mycobacteriaceae</taxon>
        <taxon>Mycolicibacterium</taxon>
    </lineage>
</organism>
<dbReference type="RefSeq" id="WP_133057433.1">
    <property type="nucleotide sequence ID" value="NZ_JACKUO010000022.1"/>
</dbReference>
<reference evidence="1 2" key="1">
    <citation type="submission" date="2016-12" db="EMBL/GenBank/DDBJ databases">
        <title>The new phylogeny of genus Mycobacterium.</title>
        <authorList>
            <person name="Tortoli E."/>
            <person name="Trovato A."/>
            <person name="Cirillo D.M."/>
        </authorList>
    </citation>
    <scope>NUCLEOTIDE SEQUENCE [LARGE SCALE GENOMIC DNA]</scope>
    <source>
        <strain evidence="1 2">DSM 44223</strain>
    </source>
</reference>
<dbReference type="Gene3D" id="2.130.10.10">
    <property type="entry name" value="YVTN repeat-like/Quinoprotein amine dehydrogenase"/>
    <property type="match status" value="2"/>
</dbReference>
<protein>
    <recommendedName>
        <fullName evidence="3">YVTN family beta-propeller repeat protein</fullName>
    </recommendedName>
</protein>
<dbReference type="AlphaFoldDB" id="A0A1X0J1E2"/>
<comment type="caution">
    <text evidence="1">The sequence shown here is derived from an EMBL/GenBank/DDBJ whole genome shotgun (WGS) entry which is preliminary data.</text>
</comment>
<accession>A0A1X0J1E2</accession>
<sequence>MFNVLVPLINNTPVRDLLNIVDPPGTPGATVIRLAGTPSSAVLSPTGNLLFELTVPPNPLGGIFYVPPTYSTLTVINTATNTVVGVPVNVRGVPIGAPVISADGTRAYQSSSVAGGVNTTYVTVIDTASGNVVGKPIRLDGWSAGSVVLSADGHYAYQATTISVGSVFTTAVSAIDTKKVATVGDPVSVQGWIRGSMVRNLDATRLCLTTTDEVAVIDTSDMSLVAPPIAVDGSPNGGVVASPDGTRAVVTTDRGNFPDNTVVVTLVDLASGSVIGTPTVIEGFTNSTAAGIPIFSDGGARLNQITGAYDQNTKTSSTVLTIIDSSTGNLVGAPIALPGNDTRFMAVQVPDPADSHLFVASGITQTYDSMVITVVDTSDGTVVGTPLVTGYGTLVSAPGGNSVYVSAGFGGSTPTGTEVSVVDSDGVTTGTSRPLFSPPIALLASPGGSRVYQLTAVGSHIQIFALDAVTAAGSSVPVSVGGTVNSALITPDGTKIYDTNNGSSPLLSLSFPYRVTVVKTSAIR</sequence>